<accession>A0A971IDF0</accession>
<name>A0A971IDF0_9BIFI</name>
<protein>
    <submittedName>
        <fullName evidence="2">DUF3027 domain-containing protein</fullName>
    </submittedName>
</protein>
<sequence length="395" mass="42219">MSQQLSGPQELAKSVALDVASEPDEVGEFVVAHDDGDNITDFRFASRVRGYENWQWSVTLFHDEELDSWTVDESSLIPAEGALLPPQWIPWKDRLLPEDLSVTDSLGTEADDPRIEQGMPENVLESAERQIREGAGLESADSQSPTDGVADAGSAADAGEAVRAEDASASATVPSSISGDDKATSEEFSRNAEDLADAAVAFHLTRSHVMTAEGRAETTKRWYAGQHGPKSLSTKTADGLTCEECGFLIPLQGELGRMFAVCANKWSPDDGKVVSLDHGCGEHSEIEAAEASPLWVQSEPAYDDVHVDIVRRSPVAALGAEKLSPTASEPASDTELPEVEILESIEAEPASPTATRAASKRRATGDVAPRKRTARRTSKSAKQTGDDSGTTSETE</sequence>
<reference evidence="2" key="1">
    <citation type="journal article" date="2020" name="Biotechnol. Biofuels">
        <title>New insights from the biogas microbiome by comprehensive genome-resolved metagenomics of nearly 1600 species originating from multiple anaerobic digesters.</title>
        <authorList>
            <person name="Campanaro S."/>
            <person name="Treu L."/>
            <person name="Rodriguez-R L.M."/>
            <person name="Kovalovszki A."/>
            <person name="Ziels R.M."/>
            <person name="Maus I."/>
            <person name="Zhu X."/>
            <person name="Kougias P.G."/>
            <person name="Basile A."/>
            <person name="Luo G."/>
            <person name="Schluter A."/>
            <person name="Konstantinidis K.T."/>
            <person name="Angelidaki I."/>
        </authorList>
    </citation>
    <scope>NUCLEOTIDE SEQUENCE</scope>
    <source>
        <strain evidence="2">AS01afH2WH_6</strain>
    </source>
</reference>
<feature type="region of interest" description="Disordered" evidence="1">
    <location>
        <begin position="321"/>
        <end position="395"/>
    </location>
</feature>
<feature type="compositionally biased region" description="Basic and acidic residues" evidence="1">
    <location>
        <begin position="179"/>
        <end position="190"/>
    </location>
</feature>
<feature type="compositionally biased region" description="Low complexity" evidence="1">
    <location>
        <begin position="147"/>
        <end position="159"/>
    </location>
</feature>
<feature type="compositionally biased region" description="Basic residues" evidence="1">
    <location>
        <begin position="370"/>
        <end position="379"/>
    </location>
</feature>
<evidence type="ECO:0000313" key="3">
    <source>
        <dbReference type="Proteomes" id="UP000767327"/>
    </source>
</evidence>
<feature type="compositionally biased region" description="Acidic residues" evidence="1">
    <location>
        <begin position="335"/>
        <end position="346"/>
    </location>
</feature>
<dbReference type="AlphaFoldDB" id="A0A971IDF0"/>
<feature type="compositionally biased region" description="Polar residues" evidence="1">
    <location>
        <begin position="380"/>
        <end position="395"/>
    </location>
</feature>
<evidence type="ECO:0000313" key="2">
    <source>
        <dbReference type="EMBL" id="NLT80076.1"/>
    </source>
</evidence>
<feature type="compositionally biased region" description="Polar residues" evidence="1">
    <location>
        <begin position="169"/>
        <end position="178"/>
    </location>
</feature>
<dbReference type="Pfam" id="PF11228">
    <property type="entry name" value="DUF3027"/>
    <property type="match status" value="2"/>
</dbReference>
<feature type="region of interest" description="Disordered" evidence="1">
    <location>
        <begin position="133"/>
        <end position="190"/>
    </location>
</feature>
<evidence type="ECO:0000256" key="1">
    <source>
        <dbReference type="SAM" id="MobiDB-lite"/>
    </source>
</evidence>
<gene>
    <name evidence="2" type="ORF">GXW98_07330</name>
</gene>
<dbReference type="Proteomes" id="UP000767327">
    <property type="component" value="Unassembled WGS sequence"/>
</dbReference>
<dbReference type="InterPro" id="IPR021391">
    <property type="entry name" value="DUF3027"/>
</dbReference>
<dbReference type="RefSeq" id="WP_273174125.1">
    <property type="nucleotide sequence ID" value="NZ_JAAXZR010000025.1"/>
</dbReference>
<organism evidence="2 3">
    <name type="scientific">Bifidobacterium crudilactis</name>
    <dbReference type="NCBI Taxonomy" id="327277"/>
    <lineage>
        <taxon>Bacteria</taxon>
        <taxon>Bacillati</taxon>
        <taxon>Actinomycetota</taxon>
        <taxon>Actinomycetes</taxon>
        <taxon>Bifidobacteriales</taxon>
        <taxon>Bifidobacteriaceae</taxon>
        <taxon>Bifidobacterium</taxon>
    </lineage>
</organism>
<reference evidence="2" key="2">
    <citation type="submission" date="2020-01" db="EMBL/GenBank/DDBJ databases">
        <authorList>
            <person name="Campanaro S."/>
        </authorList>
    </citation>
    <scope>NUCLEOTIDE SEQUENCE</scope>
    <source>
        <strain evidence="2">AS01afH2WH_6</strain>
    </source>
</reference>
<feature type="compositionally biased region" description="Low complexity" evidence="1">
    <location>
        <begin position="347"/>
        <end position="357"/>
    </location>
</feature>
<proteinExistence type="predicted"/>
<dbReference type="EMBL" id="JAAXZR010000025">
    <property type="protein sequence ID" value="NLT80076.1"/>
    <property type="molecule type" value="Genomic_DNA"/>
</dbReference>
<comment type="caution">
    <text evidence="2">The sequence shown here is derived from an EMBL/GenBank/DDBJ whole genome shotgun (WGS) entry which is preliminary data.</text>
</comment>